<comment type="subcellular location">
    <subcellularLocation>
        <location evidence="6">Endomembrane system</location>
        <topology evidence="6">Single-pass membrane protein</topology>
    </subcellularLocation>
    <subcellularLocation>
        <location evidence="1 7">Membrane</location>
        <topology evidence="1 7">Single-pass type II membrane protein</topology>
    </subcellularLocation>
</comment>
<evidence type="ECO:0000256" key="6">
    <source>
        <dbReference type="ARBA" id="ARBA00037847"/>
    </source>
</evidence>
<sequence>MTASSPPPPSSAHAFAKIVAFSLLTLALLLLFRLFSLHPDVAQNLHLSFFNSAPSAGPSSPPPSPPPTNKPPAAVVERTGIVNELGIMTDDFVVGEFDEGMIESVVVDFNSSVVKGKSDGEDKKVVKVEKFRICEGIVGDYVPCLDNVGLITRFNSSVEGGNDERGCPEKVKVLDCLLPWPKGYKLHIAWPKSREELWFANVPHTPLVEANGGQNWISKKGDKIILSGHEPPFINGVNQYLDQISKMAPEIKFGQRTRVALDVGSGIASFGGYLMDRNVTTLSIDSKDFSNNQIQIALERGVPAMLGAFGKLGLPYPSQAFDLVHCARPGVNWTSEGGILLLEANRILRAGGYFVFAVSSVDKGENKLVEDMFLLWNSHMENLTSKLCWELVNKKGDITIWQKPLNNSSYQNRDRYVQPSLCDPEDNPDDIWNATLKECITRLPENGYGANITSWPARLHSPPDRLFTIPMDAYKSRKDLYKADSKYWNDIVSGYINAFHIHKMNVRNVMDMRARYGGFAAALADFQVDSWVMNVVPVSGPNTLPVIFDRGLIGVMHDWCEPFNTYPRTYDLLNAAGLFSAEQKRCNITSIMVEMDRILRPGGRVYIRDLRTVVEQLEEIAKAIGWVTFLFDSGEGPHSNWMLLTGEKRL</sequence>
<evidence type="ECO:0000256" key="3">
    <source>
        <dbReference type="ARBA" id="ARBA00022603"/>
    </source>
</evidence>
<dbReference type="GO" id="GO:0005802">
    <property type="term" value="C:trans-Golgi network"/>
    <property type="evidence" value="ECO:0007669"/>
    <property type="project" value="TreeGrafter"/>
</dbReference>
<keyword evidence="7" id="KW-0808">Transferase</keyword>
<dbReference type="GO" id="GO:0008168">
    <property type="term" value="F:methyltransferase activity"/>
    <property type="evidence" value="ECO:0007669"/>
    <property type="project" value="UniProtKB-UniRule"/>
</dbReference>
<dbReference type="SUPFAM" id="SSF53335">
    <property type="entry name" value="S-adenosyl-L-methionine-dependent methyltransferases"/>
    <property type="match status" value="2"/>
</dbReference>
<keyword evidence="4 7" id="KW-0812">Transmembrane</keyword>
<proteinExistence type="inferred from homology"/>
<dbReference type="Gene3D" id="3.40.50.150">
    <property type="entry name" value="Vaccinia Virus protein VP39"/>
    <property type="match status" value="1"/>
</dbReference>
<evidence type="ECO:0000256" key="7">
    <source>
        <dbReference type="RuleBase" id="RU366043"/>
    </source>
</evidence>
<dbReference type="AlphaFoldDB" id="A0A9N7NH41"/>
<protein>
    <recommendedName>
        <fullName evidence="7">Methyltransferase</fullName>
        <ecNumber evidence="7">2.1.1.-</ecNumber>
    </recommendedName>
</protein>
<dbReference type="InterPro" id="IPR029063">
    <property type="entry name" value="SAM-dependent_MTases_sf"/>
</dbReference>
<organism evidence="8 9">
    <name type="scientific">Striga hermonthica</name>
    <name type="common">Purple witchweed</name>
    <name type="synonym">Buchnera hermonthica</name>
    <dbReference type="NCBI Taxonomy" id="68872"/>
    <lineage>
        <taxon>Eukaryota</taxon>
        <taxon>Viridiplantae</taxon>
        <taxon>Streptophyta</taxon>
        <taxon>Embryophyta</taxon>
        <taxon>Tracheophyta</taxon>
        <taxon>Spermatophyta</taxon>
        <taxon>Magnoliopsida</taxon>
        <taxon>eudicotyledons</taxon>
        <taxon>Gunneridae</taxon>
        <taxon>Pentapetalae</taxon>
        <taxon>asterids</taxon>
        <taxon>lamiids</taxon>
        <taxon>Lamiales</taxon>
        <taxon>Orobanchaceae</taxon>
        <taxon>Buchnereae</taxon>
        <taxon>Striga</taxon>
    </lineage>
</organism>
<dbReference type="InterPro" id="IPR004159">
    <property type="entry name" value="Put_SAM_MeTrfase"/>
</dbReference>
<dbReference type="Proteomes" id="UP001153555">
    <property type="component" value="Unassembled WGS sequence"/>
</dbReference>
<dbReference type="PANTHER" id="PTHR10108:SF1144">
    <property type="entry name" value="METHYLTRANSFERASE PMT10-RELATED"/>
    <property type="match status" value="1"/>
</dbReference>
<dbReference type="Pfam" id="PF03141">
    <property type="entry name" value="Methyltransf_29"/>
    <property type="match status" value="1"/>
</dbReference>
<evidence type="ECO:0000256" key="2">
    <source>
        <dbReference type="ARBA" id="ARBA00008361"/>
    </source>
</evidence>
<dbReference type="GO" id="GO:0016020">
    <property type="term" value="C:membrane"/>
    <property type="evidence" value="ECO:0007669"/>
    <property type="project" value="UniProtKB-SubCell"/>
</dbReference>
<keyword evidence="5 7" id="KW-0325">Glycoprotein</keyword>
<evidence type="ECO:0000256" key="1">
    <source>
        <dbReference type="ARBA" id="ARBA00004606"/>
    </source>
</evidence>
<accession>A0A9N7NH41</accession>
<keyword evidence="9" id="KW-1185">Reference proteome</keyword>
<comment type="caution">
    <text evidence="8">The sequence shown here is derived from an EMBL/GenBank/DDBJ whole genome shotgun (WGS) entry which is preliminary data.</text>
</comment>
<keyword evidence="3 7" id="KW-0489">Methyltransferase</keyword>
<evidence type="ECO:0000256" key="5">
    <source>
        <dbReference type="ARBA" id="ARBA00023180"/>
    </source>
</evidence>
<evidence type="ECO:0000256" key="4">
    <source>
        <dbReference type="ARBA" id="ARBA00022968"/>
    </source>
</evidence>
<dbReference type="EMBL" id="CACSLK010027832">
    <property type="protein sequence ID" value="CAA0831693.1"/>
    <property type="molecule type" value="Genomic_DNA"/>
</dbReference>
<keyword evidence="4 7" id="KW-0735">Signal-anchor</keyword>
<dbReference type="GO" id="GO:0032259">
    <property type="term" value="P:methylation"/>
    <property type="evidence" value="ECO:0007669"/>
    <property type="project" value="UniProtKB-KW"/>
</dbReference>
<gene>
    <name evidence="8" type="ORF">SHERM_27038</name>
</gene>
<dbReference type="OrthoDB" id="2013972at2759"/>
<comment type="similarity">
    <text evidence="2 7">Belongs to the methyltransferase superfamily.</text>
</comment>
<evidence type="ECO:0000313" key="9">
    <source>
        <dbReference type="Proteomes" id="UP001153555"/>
    </source>
</evidence>
<dbReference type="EC" id="2.1.1.-" evidence="7"/>
<name>A0A9N7NH41_STRHE</name>
<reference evidence="8" key="1">
    <citation type="submission" date="2019-12" db="EMBL/GenBank/DDBJ databases">
        <authorList>
            <person name="Scholes J."/>
        </authorList>
    </citation>
    <scope>NUCLEOTIDE SEQUENCE</scope>
</reference>
<evidence type="ECO:0000313" key="8">
    <source>
        <dbReference type="EMBL" id="CAA0831693.1"/>
    </source>
</evidence>
<dbReference type="PANTHER" id="PTHR10108">
    <property type="entry name" value="SAM-DEPENDENT METHYLTRANSFERASE"/>
    <property type="match status" value="1"/>
</dbReference>
<dbReference type="GO" id="GO:0005768">
    <property type="term" value="C:endosome"/>
    <property type="evidence" value="ECO:0007669"/>
    <property type="project" value="TreeGrafter"/>
</dbReference>